<keyword evidence="2" id="KW-1185">Reference proteome</keyword>
<proteinExistence type="predicted"/>
<evidence type="ECO:0000313" key="2">
    <source>
        <dbReference type="Proteomes" id="UP000051863"/>
    </source>
</evidence>
<dbReference type="AlphaFoldDB" id="A0A0R0BX20"/>
<dbReference type="RefSeq" id="WP_057630752.1">
    <property type="nucleotide sequence ID" value="NZ_LDJJ01000089.1"/>
</dbReference>
<comment type="caution">
    <text evidence="1">The sequence shown here is derived from an EMBL/GenBank/DDBJ whole genome shotgun (WGS) entry which is preliminary data.</text>
</comment>
<gene>
    <name evidence="1" type="ORF">ABB27_18630</name>
</gene>
<organism evidence="1 2">
    <name type="scientific">Stenotrophomonas terrae</name>
    <dbReference type="NCBI Taxonomy" id="405446"/>
    <lineage>
        <taxon>Bacteria</taxon>
        <taxon>Pseudomonadati</taxon>
        <taxon>Pseudomonadota</taxon>
        <taxon>Gammaproteobacteria</taxon>
        <taxon>Lysobacterales</taxon>
        <taxon>Lysobacteraceae</taxon>
        <taxon>Stenotrophomonas</taxon>
    </lineage>
</organism>
<sequence length="404" mass="46025">MFSAFIGNLFKDKPDQDRFARKFIDAVRGNGYPDELEYEADSFRIRHANGSYFNLHNAYHAYLGAPRGQQRKTLQSFSRLLGIHDNDEAMSWEQVRPLLRPLVRSITQLEELMLHHAEQEGWDASPLHLQYRRLSEECVELLAVDHPDHTATLTRGPEEAWGIDFEQALVIARANLRQSPDTPFVEVMPGVYQAAWADAYDSSRALLPDLLHRVPVAGLPVFMLASRDVLLVAGEGDLQAQAHMLELAANAFNDGRVISWEVLRYDEGRLHAHTLATAELRERQRQLRLELDANAYAQQKQSLDRVHEKHAEDVFVANFMIHTEEQRSLCAWTEGVASSLPRTDRIVLVTPVDGQDADMLVVDWEQAQPVLGHLLREDSRHIHPPRYLTLGFPDAQMRAQLQAL</sequence>
<dbReference type="Proteomes" id="UP000051863">
    <property type="component" value="Unassembled WGS sequence"/>
</dbReference>
<evidence type="ECO:0008006" key="3">
    <source>
        <dbReference type="Google" id="ProtNLM"/>
    </source>
</evidence>
<name>A0A0R0BX20_9GAMM</name>
<dbReference type="PATRIC" id="fig|405446.3.peg.3752"/>
<protein>
    <recommendedName>
        <fullName evidence="3">DUF1444 family protein</fullName>
    </recommendedName>
</protein>
<reference evidence="1 2" key="1">
    <citation type="submission" date="2015-05" db="EMBL/GenBank/DDBJ databases">
        <title>Genome sequencing and analysis of members of genus Stenotrophomonas.</title>
        <authorList>
            <person name="Patil P.P."/>
            <person name="Midha S."/>
            <person name="Patil P.B."/>
        </authorList>
    </citation>
    <scope>NUCLEOTIDE SEQUENCE [LARGE SCALE GENOMIC DNA]</scope>
    <source>
        <strain evidence="1 2">DSM 18941</strain>
    </source>
</reference>
<accession>A0A0R0BX20</accession>
<dbReference type="EMBL" id="LDJJ01000089">
    <property type="protein sequence ID" value="KRG62125.1"/>
    <property type="molecule type" value="Genomic_DNA"/>
</dbReference>
<dbReference type="OrthoDB" id="6770354at2"/>
<evidence type="ECO:0000313" key="1">
    <source>
        <dbReference type="EMBL" id="KRG62125.1"/>
    </source>
</evidence>